<reference evidence="2 3" key="1">
    <citation type="submission" date="2018-07" db="EMBL/GenBank/DDBJ databases">
        <title>Genome sequencing of rice bacterial endophytes.</title>
        <authorList>
            <person name="Venturi V."/>
        </authorList>
    </citation>
    <scope>NUCLEOTIDE SEQUENCE [LARGE SCALE GENOMIC DNA]</scope>
    <source>
        <strain evidence="2 3">E2333</strain>
    </source>
</reference>
<feature type="transmembrane region" description="Helical" evidence="1">
    <location>
        <begin position="76"/>
        <end position="92"/>
    </location>
</feature>
<keyword evidence="1" id="KW-1133">Transmembrane helix</keyword>
<sequence length="129" mass="13769">MPMNISKKAALPAVAIAAAAVAALQLFMYDSEIIIAQATLGSIPVELIAEILITITLHAFFVLMIPLILIARQNITAGYAALALSLAAYVQLTTDLSLIGMAVTAIAFSILAVWAISKALEWVRYLRAR</sequence>
<organism evidence="2 3">
    <name type="scientific">Pseudomonas jessenii</name>
    <dbReference type="NCBI Taxonomy" id="77298"/>
    <lineage>
        <taxon>Bacteria</taxon>
        <taxon>Pseudomonadati</taxon>
        <taxon>Pseudomonadota</taxon>
        <taxon>Gammaproteobacteria</taxon>
        <taxon>Pseudomonadales</taxon>
        <taxon>Pseudomonadaceae</taxon>
        <taxon>Pseudomonas</taxon>
    </lineage>
</organism>
<gene>
    <name evidence="2" type="ORF">DEU51_118129</name>
</gene>
<evidence type="ECO:0000256" key="1">
    <source>
        <dbReference type="SAM" id="Phobius"/>
    </source>
</evidence>
<evidence type="ECO:0000313" key="2">
    <source>
        <dbReference type="EMBL" id="RDL14790.1"/>
    </source>
</evidence>
<name>A0A370S4U7_PSEJE</name>
<accession>A0A370S4U7</accession>
<feature type="transmembrane region" description="Helical" evidence="1">
    <location>
        <begin position="98"/>
        <end position="117"/>
    </location>
</feature>
<dbReference type="EMBL" id="QRAV01000018">
    <property type="protein sequence ID" value="RDL14790.1"/>
    <property type="molecule type" value="Genomic_DNA"/>
</dbReference>
<dbReference type="AlphaFoldDB" id="A0A370S4U7"/>
<dbReference type="RefSeq" id="WP_147282636.1">
    <property type="nucleotide sequence ID" value="NZ_QRAV01000018.1"/>
</dbReference>
<keyword evidence="1" id="KW-0812">Transmembrane</keyword>
<proteinExistence type="predicted"/>
<comment type="caution">
    <text evidence="2">The sequence shown here is derived from an EMBL/GenBank/DDBJ whole genome shotgun (WGS) entry which is preliminary data.</text>
</comment>
<dbReference type="Proteomes" id="UP000255365">
    <property type="component" value="Unassembled WGS sequence"/>
</dbReference>
<protein>
    <submittedName>
        <fullName evidence="2">Uncharacterized protein</fullName>
    </submittedName>
</protein>
<keyword evidence="1" id="KW-0472">Membrane</keyword>
<evidence type="ECO:0000313" key="3">
    <source>
        <dbReference type="Proteomes" id="UP000255365"/>
    </source>
</evidence>
<feature type="transmembrane region" description="Helical" evidence="1">
    <location>
        <begin position="47"/>
        <end position="69"/>
    </location>
</feature>